<evidence type="ECO:0000313" key="3">
    <source>
        <dbReference type="Proteomes" id="UP001139031"/>
    </source>
</evidence>
<keyword evidence="3" id="KW-1185">Reference proteome</keyword>
<accession>A0ABS7TW69</accession>
<dbReference type="Proteomes" id="UP001139031">
    <property type="component" value="Unassembled WGS sequence"/>
</dbReference>
<dbReference type="CDD" id="cd06587">
    <property type="entry name" value="VOC"/>
    <property type="match status" value="1"/>
</dbReference>
<dbReference type="PANTHER" id="PTHR36113">
    <property type="entry name" value="LYASE, PUTATIVE-RELATED-RELATED"/>
    <property type="match status" value="1"/>
</dbReference>
<proteinExistence type="predicted"/>
<evidence type="ECO:0000313" key="2">
    <source>
        <dbReference type="EMBL" id="MBZ5712512.1"/>
    </source>
</evidence>
<dbReference type="Gene3D" id="3.10.180.10">
    <property type="entry name" value="2,3-Dihydroxybiphenyl 1,2-Dioxygenase, domain 1"/>
    <property type="match status" value="1"/>
</dbReference>
<organism evidence="2 3">
    <name type="scientific">Nannocystis pusilla</name>
    <dbReference type="NCBI Taxonomy" id="889268"/>
    <lineage>
        <taxon>Bacteria</taxon>
        <taxon>Pseudomonadati</taxon>
        <taxon>Myxococcota</taxon>
        <taxon>Polyangia</taxon>
        <taxon>Nannocystales</taxon>
        <taxon>Nannocystaceae</taxon>
        <taxon>Nannocystis</taxon>
    </lineage>
</organism>
<dbReference type="PROSITE" id="PS51819">
    <property type="entry name" value="VOC"/>
    <property type="match status" value="1"/>
</dbReference>
<comment type="caution">
    <text evidence="2">The sequence shown here is derived from an EMBL/GenBank/DDBJ whole genome shotgun (WGS) entry which is preliminary data.</text>
</comment>
<evidence type="ECO:0000259" key="1">
    <source>
        <dbReference type="PROSITE" id="PS51819"/>
    </source>
</evidence>
<dbReference type="RefSeq" id="WP_224194268.1">
    <property type="nucleotide sequence ID" value="NZ_JAIRAU010000031.1"/>
</dbReference>
<dbReference type="InterPro" id="IPR029068">
    <property type="entry name" value="Glyas_Bleomycin-R_OHBP_Dase"/>
</dbReference>
<dbReference type="InterPro" id="IPR004360">
    <property type="entry name" value="Glyas_Fos-R_dOase_dom"/>
</dbReference>
<dbReference type="InterPro" id="IPR051332">
    <property type="entry name" value="Fosfomycin_Res_Enzymes"/>
</dbReference>
<dbReference type="PANTHER" id="PTHR36113:SF3">
    <property type="entry name" value="SLL5075 PROTEIN"/>
    <property type="match status" value="1"/>
</dbReference>
<reference evidence="2" key="1">
    <citation type="submission" date="2021-08" db="EMBL/GenBank/DDBJ databases">
        <authorList>
            <person name="Stevens D.C."/>
        </authorList>
    </citation>
    <scope>NUCLEOTIDE SEQUENCE</scope>
    <source>
        <strain evidence="2">DSM 53165</strain>
    </source>
</reference>
<protein>
    <submittedName>
        <fullName evidence="2">VOC family protein</fullName>
    </submittedName>
</protein>
<name>A0ABS7TW69_9BACT</name>
<dbReference type="SUPFAM" id="SSF54593">
    <property type="entry name" value="Glyoxalase/Bleomycin resistance protein/Dihydroxybiphenyl dioxygenase"/>
    <property type="match status" value="1"/>
</dbReference>
<dbReference type="EMBL" id="JAIRAU010000031">
    <property type="protein sequence ID" value="MBZ5712512.1"/>
    <property type="molecule type" value="Genomic_DNA"/>
</dbReference>
<feature type="domain" description="VOC" evidence="1">
    <location>
        <begin position="2"/>
        <end position="115"/>
    </location>
</feature>
<dbReference type="InterPro" id="IPR037523">
    <property type="entry name" value="VOC_core"/>
</dbReference>
<sequence length="120" mass="13059">MQLNHLDLQVTDVAQSVEFFEQIFGLVLQSNRRSPAIAILGDGAGFVLVLQRRDAVAYPEGFHLGFLVEDVALVYAAHARASAAGLAVTPVETDNRSTRIYCRAPDGYAVEVGCPRRRDG</sequence>
<dbReference type="Pfam" id="PF00903">
    <property type="entry name" value="Glyoxalase"/>
    <property type="match status" value="1"/>
</dbReference>
<gene>
    <name evidence="2" type="ORF">K7C98_24990</name>
</gene>